<evidence type="ECO:0000256" key="1">
    <source>
        <dbReference type="SAM" id="MobiDB-lite"/>
    </source>
</evidence>
<keyword evidence="3" id="KW-1185">Reference proteome</keyword>
<name>A0A562I5H4_MICOL</name>
<accession>A0A562I5H4</accession>
<evidence type="ECO:0000313" key="2">
    <source>
        <dbReference type="EMBL" id="TWH65883.1"/>
    </source>
</evidence>
<sequence length="270" mass="29804">MPVSVGPNLTPARPDGRRPTRVRAAEKREEHAVEATEVRKLAALEDTHWWYRERRVLLARALRRLAAAGHRPGRALDVGAAGGGNTRVLRAHGWRPVALEYTPEGAAVARERGLDVVQADARHLPLPSASLGLVVAFDILEHFDEDHLAAAEIRRTLRPGGTALIAVPADMALWSAHDEAVGHVRRYDRASLRAVVEKAGLVVDELWSWNVLLRPAAAWRRRRSTGSDLDDPHPVLNLGLRAVITAERYLPVRSLPGVSLMLRAHRPTEN</sequence>
<proteinExistence type="predicted"/>
<dbReference type="GO" id="GO:0032259">
    <property type="term" value="P:methylation"/>
    <property type="evidence" value="ECO:0007669"/>
    <property type="project" value="UniProtKB-KW"/>
</dbReference>
<reference evidence="2 3" key="1">
    <citation type="submission" date="2019-07" db="EMBL/GenBank/DDBJ databases">
        <title>R&amp;d 2014.</title>
        <authorList>
            <person name="Klenk H.-P."/>
        </authorList>
    </citation>
    <scope>NUCLEOTIDE SEQUENCE [LARGE SCALE GENOMIC DNA]</scope>
    <source>
        <strain evidence="2 3">DSM 43868</strain>
    </source>
</reference>
<keyword evidence="2" id="KW-0808">Transferase</keyword>
<keyword evidence="2" id="KW-0489">Methyltransferase</keyword>
<dbReference type="EMBL" id="VLKE01000001">
    <property type="protein sequence ID" value="TWH65883.1"/>
    <property type="molecule type" value="Genomic_DNA"/>
</dbReference>
<dbReference type="CDD" id="cd02440">
    <property type="entry name" value="AdoMet_MTases"/>
    <property type="match status" value="1"/>
</dbReference>
<dbReference type="Proteomes" id="UP000319825">
    <property type="component" value="Unassembled WGS sequence"/>
</dbReference>
<comment type="caution">
    <text evidence="2">The sequence shown here is derived from an EMBL/GenBank/DDBJ whole genome shotgun (WGS) entry which is preliminary data.</text>
</comment>
<evidence type="ECO:0000313" key="3">
    <source>
        <dbReference type="Proteomes" id="UP000319825"/>
    </source>
</evidence>
<dbReference type="InterPro" id="IPR029063">
    <property type="entry name" value="SAM-dependent_MTases_sf"/>
</dbReference>
<feature type="region of interest" description="Disordered" evidence="1">
    <location>
        <begin position="1"/>
        <end position="21"/>
    </location>
</feature>
<dbReference type="AlphaFoldDB" id="A0A562I5H4"/>
<gene>
    <name evidence="2" type="ORF">JD77_00823</name>
</gene>
<dbReference type="PANTHER" id="PTHR43861">
    <property type="entry name" value="TRANS-ACONITATE 2-METHYLTRANSFERASE-RELATED"/>
    <property type="match status" value="1"/>
</dbReference>
<organism evidence="2 3">
    <name type="scientific">Micromonospora olivasterospora</name>
    <dbReference type="NCBI Taxonomy" id="1880"/>
    <lineage>
        <taxon>Bacteria</taxon>
        <taxon>Bacillati</taxon>
        <taxon>Actinomycetota</taxon>
        <taxon>Actinomycetes</taxon>
        <taxon>Micromonosporales</taxon>
        <taxon>Micromonosporaceae</taxon>
        <taxon>Micromonospora</taxon>
    </lineage>
</organism>
<dbReference type="Pfam" id="PF13489">
    <property type="entry name" value="Methyltransf_23"/>
    <property type="match status" value="1"/>
</dbReference>
<protein>
    <submittedName>
        <fullName evidence="2">Methyltransferase family protein</fullName>
    </submittedName>
</protein>
<dbReference type="SUPFAM" id="SSF53335">
    <property type="entry name" value="S-adenosyl-L-methionine-dependent methyltransferases"/>
    <property type="match status" value="1"/>
</dbReference>
<dbReference type="GO" id="GO:0008168">
    <property type="term" value="F:methyltransferase activity"/>
    <property type="evidence" value="ECO:0007669"/>
    <property type="project" value="UniProtKB-KW"/>
</dbReference>
<dbReference type="Gene3D" id="3.40.50.150">
    <property type="entry name" value="Vaccinia Virus protein VP39"/>
    <property type="match status" value="1"/>
</dbReference>